<dbReference type="SUPFAM" id="SSF50998">
    <property type="entry name" value="Quinoprotein alcohol dehydrogenase-like"/>
    <property type="match status" value="1"/>
</dbReference>
<dbReference type="PANTHER" id="PTHR21573:SF0">
    <property type="entry name" value="ER MEMBRANE PROTEIN COMPLEX SUBUNIT 1"/>
    <property type="match status" value="1"/>
</dbReference>
<dbReference type="InterPro" id="IPR058545">
    <property type="entry name" value="Beta-prop_EMC1_1st"/>
</dbReference>
<dbReference type="EMBL" id="AZST01000732">
    <property type="protein sequence ID" value="KEP47475.1"/>
    <property type="molecule type" value="Genomic_DNA"/>
</dbReference>
<dbReference type="InterPro" id="IPR026895">
    <property type="entry name" value="EMC1"/>
</dbReference>
<reference evidence="3 4" key="1">
    <citation type="submission" date="2013-12" db="EMBL/GenBank/DDBJ databases">
        <authorList>
            <person name="Cubeta M."/>
            <person name="Pakala S."/>
            <person name="Fedorova N."/>
            <person name="Thomas E."/>
            <person name="Dean R."/>
            <person name="Jabaji S."/>
            <person name="Neate S."/>
            <person name="Toda T."/>
            <person name="Tavantzis S."/>
            <person name="Vilgalys R."/>
            <person name="Bharathan N."/>
            <person name="Pakala S."/>
            <person name="Losada L.S."/>
            <person name="Zafar N."/>
            <person name="Nierman W."/>
        </authorList>
    </citation>
    <scope>NUCLEOTIDE SEQUENCE [LARGE SCALE GENOMIC DNA]</scope>
    <source>
        <strain evidence="3 4">123E</strain>
    </source>
</reference>
<dbReference type="PANTHER" id="PTHR21573">
    <property type="entry name" value="ER MEMBRANE PROTEIN COMPLEX SUBUNIT 1"/>
    <property type="match status" value="1"/>
</dbReference>
<keyword evidence="1" id="KW-0732">Signal</keyword>
<evidence type="ECO:0000313" key="4">
    <source>
        <dbReference type="Proteomes" id="UP000027456"/>
    </source>
</evidence>
<feature type="chain" id="PRO_5001697967" evidence="1">
    <location>
        <begin position="20"/>
        <end position="725"/>
    </location>
</feature>
<evidence type="ECO:0000256" key="1">
    <source>
        <dbReference type="SAM" id="SignalP"/>
    </source>
</evidence>
<evidence type="ECO:0000313" key="3">
    <source>
        <dbReference type="EMBL" id="KEP47475.1"/>
    </source>
</evidence>
<protein>
    <submittedName>
        <fullName evidence="3">Putative endoplasmic reticulum protein</fullName>
    </submittedName>
</protein>
<dbReference type="HOGENOM" id="CLU_027848_0_0_1"/>
<dbReference type="InterPro" id="IPR011047">
    <property type="entry name" value="Quinoprotein_ADH-like_sf"/>
</dbReference>
<feature type="signal peptide" evidence="1">
    <location>
        <begin position="1"/>
        <end position="19"/>
    </location>
</feature>
<dbReference type="Gene3D" id="2.130.10.10">
    <property type="entry name" value="YVTN repeat-like/Quinoprotein amine dehydrogenase"/>
    <property type="match status" value="1"/>
</dbReference>
<keyword evidence="4" id="KW-1185">Reference proteome</keyword>
<evidence type="ECO:0000259" key="2">
    <source>
        <dbReference type="Pfam" id="PF25293"/>
    </source>
</evidence>
<dbReference type="GO" id="GO:0034975">
    <property type="term" value="P:protein folding in endoplasmic reticulum"/>
    <property type="evidence" value="ECO:0007669"/>
    <property type="project" value="TreeGrafter"/>
</dbReference>
<dbReference type="Proteomes" id="UP000027456">
    <property type="component" value="Unassembled WGS sequence"/>
</dbReference>
<comment type="caution">
    <text evidence="3">The sequence shown here is derived from an EMBL/GenBank/DDBJ whole genome shotgun (WGS) entry which is preliminary data.</text>
</comment>
<feature type="non-terminal residue" evidence="3">
    <location>
        <position position="725"/>
    </location>
</feature>
<organism evidence="3 4">
    <name type="scientific">Rhizoctonia solani 123E</name>
    <dbReference type="NCBI Taxonomy" id="1423351"/>
    <lineage>
        <taxon>Eukaryota</taxon>
        <taxon>Fungi</taxon>
        <taxon>Dikarya</taxon>
        <taxon>Basidiomycota</taxon>
        <taxon>Agaricomycotina</taxon>
        <taxon>Agaricomycetes</taxon>
        <taxon>Cantharellales</taxon>
        <taxon>Ceratobasidiaceae</taxon>
        <taxon>Rhizoctonia</taxon>
    </lineage>
</organism>
<proteinExistence type="predicted"/>
<sequence length="725" mass="79861">MRLRAGAFLWLWALRYVSALEESEAGVIDWHKELVGVPLTDSAKSLPAFIRSDPTSPTKKTGMAVATKSNVLAVLNPGSTGKIVWRRQFDQSEGRILQYKTHRDALASISGPGGSYVRLFESFSGNLLWERQLHPPLLGRLLEPANGQNVGFWHELSDIDAYVLTNGNTVTRLEGKSGKTLWSWNTDDISTLLSRVILSPTSIHAIGLSKTDTYALTITTLDRKTGALLSQSQIPSQITRGMRDVFMFKTRDTNAPSVVWFEKNTGTLYSAVLDGNIISPEQASTKIKFAKVHDVQLEEHGLFVAETKDDLPYVFGMYSSGLKQEWDFDDSAVSKSETPSLFSGSVDREGNAYIARVFWSHSTGVRHSLPFLIHNKTRFIAGQYPYIRCSRTGATFPFDTAEHGVILHCAIDAFMPHSYSIQHRMLLTTSTGAVQLWQLQDLQWTRDEALSEIKVAALVDLPERKIAEEIDISEHRGFAERLIFHIVAAQNLPQYIAQFTKRFATGSYSSLTSTTSSSLERDPFGFRKMLVVATSYGTLLGIDTVQGTVVWRKIIGVSSIGPADVTPIKMFVTKSALEGPDPEVVLVAEKKLRGKRTKTSVVFHFEALTGRWVAGGPSGAQVSGTEVVEAFTLPGQSNVVGVVSADGRVNTYPSTRLTIDQASQLFFTRAIGSELRGYSVDSGLSTPAVETWKKAFTTPTTFPNTISSHLQVIHRPISPVASYGK</sequence>
<dbReference type="STRING" id="1423351.A0A074RQ54"/>
<name>A0A074RQ54_9AGAM</name>
<accession>A0A074RQ54</accession>
<dbReference type="InterPro" id="IPR015943">
    <property type="entry name" value="WD40/YVTN_repeat-like_dom_sf"/>
</dbReference>
<dbReference type="GO" id="GO:0072546">
    <property type="term" value="C:EMC complex"/>
    <property type="evidence" value="ECO:0007669"/>
    <property type="project" value="InterPro"/>
</dbReference>
<dbReference type="OrthoDB" id="28092at2759"/>
<gene>
    <name evidence="3" type="ORF">V565_154480</name>
</gene>
<feature type="domain" description="EMC1 first beta-propeller" evidence="2">
    <location>
        <begin position="22"/>
        <end position="448"/>
    </location>
</feature>
<dbReference type="AlphaFoldDB" id="A0A074RQ54"/>
<dbReference type="Pfam" id="PF25293">
    <property type="entry name" value="Beta-prop_EMC1_N"/>
    <property type="match status" value="1"/>
</dbReference>